<dbReference type="VEuPathDB" id="VectorBase:ADIR014646"/>
<reference evidence="1" key="2">
    <citation type="submission" date="2020-05" db="UniProtKB">
        <authorList>
            <consortium name="EnsemblMetazoa"/>
        </authorList>
    </citation>
    <scope>IDENTIFICATION</scope>
    <source>
        <strain evidence="1">WRAIR2</strain>
    </source>
</reference>
<dbReference type="Proteomes" id="UP000075884">
    <property type="component" value="Unassembled WGS sequence"/>
</dbReference>
<proteinExistence type="predicted"/>
<keyword evidence="2" id="KW-1185">Reference proteome</keyword>
<reference evidence="2" key="1">
    <citation type="submission" date="2013-03" db="EMBL/GenBank/DDBJ databases">
        <title>The Genome Sequence of Anopheles dirus WRAIR2.</title>
        <authorList>
            <consortium name="The Broad Institute Genomics Platform"/>
            <person name="Neafsey D.E."/>
            <person name="Walton C."/>
            <person name="Walker B."/>
            <person name="Young S.K."/>
            <person name="Zeng Q."/>
            <person name="Gargeya S."/>
            <person name="Fitzgerald M."/>
            <person name="Haas B."/>
            <person name="Abouelleil A."/>
            <person name="Allen A.W."/>
            <person name="Alvarado L."/>
            <person name="Arachchi H.M."/>
            <person name="Berlin A.M."/>
            <person name="Chapman S.B."/>
            <person name="Gainer-Dewar J."/>
            <person name="Goldberg J."/>
            <person name="Griggs A."/>
            <person name="Gujja S."/>
            <person name="Hansen M."/>
            <person name="Howarth C."/>
            <person name="Imamovic A."/>
            <person name="Ireland A."/>
            <person name="Larimer J."/>
            <person name="McCowan C."/>
            <person name="Murphy C."/>
            <person name="Pearson M."/>
            <person name="Poon T.W."/>
            <person name="Priest M."/>
            <person name="Roberts A."/>
            <person name="Saif S."/>
            <person name="Shea T."/>
            <person name="Sisk P."/>
            <person name="Sykes S."/>
            <person name="Wortman J."/>
            <person name="Nusbaum C."/>
            <person name="Birren B."/>
        </authorList>
    </citation>
    <scope>NUCLEOTIDE SEQUENCE [LARGE SCALE GENOMIC DNA]</scope>
    <source>
        <strain evidence="2">WRAIR2</strain>
    </source>
</reference>
<dbReference type="EnsemblMetazoa" id="ADIR014646-RA">
    <property type="protein sequence ID" value="ADIR014646-PA"/>
    <property type="gene ID" value="ADIR014646"/>
</dbReference>
<dbReference type="AlphaFoldDB" id="A0A182NXS6"/>
<protein>
    <submittedName>
        <fullName evidence="1">Uncharacterized protein</fullName>
    </submittedName>
</protein>
<organism evidence="1 2">
    <name type="scientific">Anopheles dirus</name>
    <dbReference type="NCBI Taxonomy" id="7168"/>
    <lineage>
        <taxon>Eukaryota</taxon>
        <taxon>Metazoa</taxon>
        <taxon>Ecdysozoa</taxon>
        <taxon>Arthropoda</taxon>
        <taxon>Hexapoda</taxon>
        <taxon>Insecta</taxon>
        <taxon>Pterygota</taxon>
        <taxon>Neoptera</taxon>
        <taxon>Endopterygota</taxon>
        <taxon>Diptera</taxon>
        <taxon>Nematocera</taxon>
        <taxon>Culicoidea</taxon>
        <taxon>Culicidae</taxon>
        <taxon>Anophelinae</taxon>
        <taxon>Anopheles</taxon>
    </lineage>
</organism>
<name>A0A182NXS6_9DIPT</name>
<sequence>VAVCRKCSSVRSELVAASCVSGKAPRCVSLLEKPPTTSSPNNASETPRCCFRFVLFPLRPCACLCVFFYVSKVRSE</sequence>
<accession>A0A182NXS6</accession>
<evidence type="ECO:0000313" key="1">
    <source>
        <dbReference type="EnsemblMetazoa" id="ADIR014646-PA"/>
    </source>
</evidence>
<evidence type="ECO:0000313" key="2">
    <source>
        <dbReference type="Proteomes" id="UP000075884"/>
    </source>
</evidence>